<evidence type="ECO:0000313" key="4">
    <source>
        <dbReference type="EMBL" id="MEL5988861.1"/>
    </source>
</evidence>
<comment type="caution">
    <text evidence="4">The sequence shown here is derived from an EMBL/GenBank/DDBJ whole genome shotgun (WGS) entry which is preliminary data.</text>
</comment>
<keyword evidence="2" id="KW-0178">Competence</keyword>
<gene>
    <name evidence="4" type="primary">comGD</name>
    <name evidence="4" type="ORF">AAF454_10665</name>
</gene>
<dbReference type="Proteomes" id="UP001398420">
    <property type="component" value="Unassembled WGS sequence"/>
</dbReference>
<keyword evidence="5" id="KW-1185">Reference proteome</keyword>
<proteinExistence type="predicted"/>
<evidence type="ECO:0000256" key="1">
    <source>
        <dbReference type="ARBA" id="ARBA00004241"/>
    </source>
</evidence>
<keyword evidence="3" id="KW-0472">Membrane</keyword>
<keyword evidence="3" id="KW-1133">Transmembrane helix</keyword>
<reference evidence="4 5" key="1">
    <citation type="submission" date="2024-04" db="EMBL/GenBank/DDBJ databases">
        <authorList>
            <person name="Wu Y.S."/>
            <person name="Zhang L."/>
        </authorList>
    </citation>
    <scope>NUCLEOTIDE SEQUENCE [LARGE SCALE GENOMIC DNA]</scope>
    <source>
        <strain evidence="4 5">KG-01</strain>
    </source>
</reference>
<organism evidence="4 5">
    <name type="scientific">Kurthia gibsonii</name>
    <dbReference type="NCBI Taxonomy" id="33946"/>
    <lineage>
        <taxon>Bacteria</taxon>
        <taxon>Bacillati</taxon>
        <taxon>Bacillota</taxon>
        <taxon>Bacilli</taxon>
        <taxon>Bacillales</taxon>
        <taxon>Caryophanaceae</taxon>
        <taxon>Kurthia</taxon>
    </lineage>
</organism>
<dbReference type="InterPro" id="IPR016785">
    <property type="entry name" value="ComGD"/>
</dbReference>
<name>A0ABU9LME9_9BACL</name>
<evidence type="ECO:0000256" key="3">
    <source>
        <dbReference type="SAM" id="Phobius"/>
    </source>
</evidence>
<dbReference type="Pfam" id="PF07963">
    <property type="entry name" value="N_methyl"/>
    <property type="match status" value="1"/>
</dbReference>
<dbReference type="EMBL" id="JBCEWA010000007">
    <property type="protein sequence ID" value="MEL5988861.1"/>
    <property type="molecule type" value="Genomic_DNA"/>
</dbReference>
<protein>
    <submittedName>
        <fullName evidence="4">Competence type IV pilus minor pilin ComGD</fullName>
    </submittedName>
</protein>
<keyword evidence="3" id="KW-0812">Transmembrane</keyword>
<dbReference type="PIRSF" id="PIRSF021292">
    <property type="entry name" value="Competence_ComGD"/>
    <property type="match status" value="1"/>
</dbReference>
<feature type="transmembrane region" description="Helical" evidence="3">
    <location>
        <begin position="6"/>
        <end position="31"/>
    </location>
</feature>
<dbReference type="InterPro" id="IPR012902">
    <property type="entry name" value="N_methyl_site"/>
</dbReference>
<dbReference type="RefSeq" id="WP_068452913.1">
    <property type="nucleotide sequence ID" value="NZ_CP147847.1"/>
</dbReference>
<evidence type="ECO:0000256" key="2">
    <source>
        <dbReference type="ARBA" id="ARBA00023287"/>
    </source>
</evidence>
<evidence type="ECO:0000313" key="5">
    <source>
        <dbReference type="Proteomes" id="UP001398420"/>
    </source>
</evidence>
<sequence length="144" mass="16691">MHRSEQGFTFVEMLLVLMMTLIVASIALIYGTKGIQEKETRFFFEQLVSDAVYIQQYAKNHRVKMDLIFDEKTHLYSAKKRETNKKIFVRTMPSSMKIKRGSTLYKIGFNENGNASYVGRLTFLYFGGEQDVYVYLGSGRITVK</sequence>
<dbReference type="NCBIfam" id="TIGR02532">
    <property type="entry name" value="IV_pilin_GFxxxE"/>
    <property type="match status" value="1"/>
</dbReference>
<accession>A0ABU9LME9</accession>
<comment type="subcellular location">
    <subcellularLocation>
        <location evidence="1">Cell surface</location>
    </subcellularLocation>
</comment>
<dbReference type="NCBIfam" id="NF040982">
    <property type="entry name" value="ComGD"/>
    <property type="match status" value="1"/>
</dbReference>